<evidence type="ECO:0000256" key="4">
    <source>
        <dbReference type="ARBA" id="ARBA00022490"/>
    </source>
</evidence>
<evidence type="ECO:0000256" key="7">
    <source>
        <dbReference type="SAM" id="MobiDB-lite"/>
    </source>
</evidence>
<evidence type="ECO:0000259" key="8">
    <source>
        <dbReference type="Pfam" id="PF13324"/>
    </source>
</evidence>
<protein>
    <submittedName>
        <fullName evidence="10">Uncharacterized protein</fullName>
    </submittedName>
</protein>
<evidence type="ECO:0000256" key="3">
    <source>
        <dbReference type="ARBA" id="ARBA00008940"/>
    </source>
</evidence>
<keyword evidence="6" id="KW-0131">Cell cycle</keyword>
<comment type="subcellular location">
    <subcellularLocation>
        <location evidence="2">Cytoplasm</location>
    </subcellularLocation>
    <subcellularLocation>
        <location evidence="1">Nucleus</location>
    </subcellularLocation>
</comment>
<dbReference type="Pfam" id="PF13324">
    <property type="entry name" value="GCIP_N"/>
    <property type="match status" value="1"/>
</dbReference>
<feature type="non-terminal residue" evidence="10">
    <location>
        <position position="307"/>
    </location>
</feature>
<evidence type="ECO:0000256" key="2">
    <source>
        <dbReference type="ARBA" id="ARBA00004496"/>
    </source>
</evidence>
<feature type="region of interest" description="Disordered" evidence="7">
    <location>
        <begin position="166"/>
        <end position="189"/>
    </location>
</feature>
<dbReference type="AlphaFoldDB" id="S8DX31"/>
<keyword evidence="5" id="KW-0539">Nucleus</keyword>
<dbReference type="InterPro" id="IPR049317">
    <property type="entry name" value="GCIP-like_N"/>
</dbReference>
<evidence type="ECO:0000256" key="1">
    <source>
        <dbReference type="ARBA" id="ARBA00004123"/>
    </source>
</evidence>
<reference evidence="10 11" key="1">
    <citation type="journal article" date="2013" name="BMC Genomics">
        <title>The miniature genome of a carnivorous plant Genlisea aurea contains a low number of genes and short non-coding sequences.</title>
        <authorList>
            <person name="Leushkin E.V."/>
            <person name="Sutormin R.A."/>
            <person name="Nabieva E.R."/>
            <person name="Penin A.A."/>
            <person name="Kondrashov A.S."/>
            <person name="Logacheva M.D."/>
        </authorList>
    </citation>
    <scope>NUCLEOTIDE SEQUENCE [LARGE SCALE GENOMIC DNA]</scope>
</reference>
<dbReference type="Gene3D" id="1.20.1410.10">
    <property type="entry name" value="I/LWEQ domain"/>
    <property type="match status" value="1"/>
</dbReference>
<feature type="domain" description="Cyclin-D1-binding protein 1-like C-terminal" evidence="9">
    <location>
        <begin position="183"/>
        <end position="275"/>
    </location>
</feature>
<organism evidence="10 11">
    <name type="scientific">Genlisea aurea</name>
    <dbReference type="NCBI Taxonomy" id="192259"/>
    <lineage>
        <taxon>Eukaryota</taxon>
        <taxon>Viridiplantae</taxon>
        <taxon>Streptophyta</taxon>
        <taxon>Embryophyta</taxon>
        <taxon>Tracheophyta</taxon>
        <taxon>Spermatophyta</taxon>
        <taxon>Magnoliopsida</taxon>
        <taxon>eudicotyledons</taxon>
        <taxon>Gunneridae</taxon>
        <taxon>Pentapetalae</taxon>
        <taxon>asterids</taxon>
        <taxon>lamiids</taxon>
        <taxon>Lamiales</taxon>
        <taxon>Lentibulariaceae</taxon>
        <taxon>Genlisea</taxon>
    </lineage>
</organism>
<dbReference type="GO" id="GO:0005634">
    <property type="term" value="C:nucleus"/>
    <property type="evidence" value="ECO:0007669"/>
    <property type="project" value="UniProtKB-SubCell"/>
</dbReference>
<dbReference type="GO" id="GO:0005737">
    <property type="term" value="C:cytoplasm"/>
    <property type="evidence" value="ECO:0007669"/>
    <property type="project" value="UniProtKB-SubCell"/>
</dbReference>
<dbReference type="Pfam" id="PF20936">
    <property type="entry name" value="GCIP_C"/>
    <property type="match status" value="1"/>
</dbReference>
<dbReference type="InterPro" id="IPR049318">
    <property type="entry name" value="GCIP_C"/>
</dbReference>
<keyword evidence="11" id="KW-1185">Reference proteome</keyword>
<dbReference type="Gene3D" id="1.20.1420.10">
    <property type="entry name" value="Talin, central domain"/>
    <property type="match status" value="1"/>
</dbReference>
<evidence type="ECO:0000313" key="10">
    <source>
        <dbReference type="EMBL" id="EPS64482.1"/>
    </source>
</evidence>
<evidence type="ECO:0000256" key="5">
    <source>
        <dbReference type="ARBA" id="ARBA00023242"/>
    </source>
</evidence>
<gene>
    <name evidence="10" type="ORF">M569_10300</name>
</gene>
<dbReference type="EMBL" id="AUSU01004801">
    <property type="protein sequence ID" value="EPS64482.1"/>
    <property type="molecule type" value="Genomic_DNA"/>
</dbReference>
<sequence length="307" mass="33078">MLDVAPDSSFEKINWKDVVRMSEQVSNQATNVGMLYTGRESPPGPGGIKALEDIMASYFNILQGFLFLAHGSLVGAGFTFSSCIHKSVKQVVDASFSLFQEAVSSYDGNGAGSTREKIPQLVGAVWDACAAVKKTPTSNVAAIGRAMAHVAVSVKDVLCEIKEHKPMDEKTTSAADDSSDGGDDLGNDFSPEEMKIVQSASDFVSQVLAVIRELIRSMLRHETPHPDHSSLEKLLKLCQDIGVEVDELGACLYPPQEIPGIQTASGKISSLVSELETEANGLHISTDDFHTVCSRLRKLEPELNLVI</sequence>
<evidence type="ECO:0000313" key="11">
    <source>
        <dbReference type="Proteomes" id="UP000015453"/>
    </source>
</evidence>
<evidence type="ECO:0000256" key="6">
    <source>
        <dbReference type="ARBA" id="ARBA00023306"/>
    </source>
</evidence>
<dbReference type="PANTHER" id="PTHR15492">
    <property type="entry name" value="CYCLIN D1-BINDING PROTEIN 1"/>
    <property type="match status" value="1"/>
</dbReference>
<dbReference type="PANTHER" id="PTHR15492:SF1">
    <property type="entry name" value="CYCLIN-D1-BINDING PROTEIN 1"/>
    <property type="match status" value="1"/>
</dbReference>
<dbReference type="OrthoDB" id="41588at2759"/>
<feature type="domain" description="Cyclin-D1-binding protein 1-like N-terminal" evidence="8">
    <location>
        <begin position="17"/>
        <end position="165"/>
    </location>
</feature>
<comment type="similarity">
    <text evidence="3">Belongs to the CCNDBP1 family.</text>
</comment>
<dbReference type="InterPro" id="IPR026907">
    <property type="entry name" value="GCIP-like"/>
</dbReference>
<accession>S8DX31</accession>
<keyword evidence="4" id="KW-0963">Cytoplasm</keyword>
<evidence type="ECO:0000259" key="9">
    <source>
        <dbReference type="Pfam" id="PF20936"/>
    </source>
</evidence>
<comment type="caution">
    <text evidence="10">The sequence shown here is derived from an EMBL/GenBank/DDBJ whole genome shotgun (WGS) entry which is preliminary data.</text>
</comment>
<name>S8DX31_9LAMI</name>
<proteinExistence type="inferred from homology"/>
<dbReference type="Proteomes" id="UP000015453">
    <property type="component" value="Unassembled WGS sequence"/>
</dbReference>
<feature type="compositionally biased region" description="Acidic residues" evidence="7">
    <location>
        <begin position="177"/>
        <end position="186"/>
    </location>
</feature>